<sequence>MVNNAKPFKAFRLLHALSDLMMIPFGMLADTPTRREVCPMLGPTIIKRVLNNHIPDEFCPDPIPQNIIDALDTEEVLDYDSGNLVTSFPLTATSTIYSPPSAALLTCAGNQMLQSSRLSFLEKSNISDDELDELDSPFTSIIPDNSALAKLRLITKESGGRDVIRYQLLREIWKDEE</sequence>
<dbReference type="EMBL" id="JAVIJP010000027">
    <property type="protein sequence ID" value="KAL3636454.1"/>
    <property type="molecule type" value="Genomic_DNA"/>
</dbReference>
<dbReference type="PANTHER" id="PTHR31344">
    <property type="entry name" value="NUCLEAR PORE COMPLEX PROTEIN NUP205"/>
    <property type="match status" value="1"/>
</dbReference>
<dbReference type="InterPro" id="IPR021827">
    <property type="entry name" value="Nup186/Nup192/Nup205"/>
</dbReference>
<accession>A0ABD3D5A6</accession>
<keyword evidence="1" id="KW-0732">Signal</keyword>
<proteinExistence type="predicted"/>
<dbReference type="PANTHER" id="PTHR31344:SF13">
    <property type="entry name" value="EEIG1_EHBP1 PROTEIN AMINO-TERMINAL DOMAIN PROTEIN"/>
    <property type="match status" value="1"/>
</dbReference>
<name>A0ABD3D5A6_9LAMI</name>
<feature type="chain" id="PRO_5044831055" evidence="1">
    <location>
        <begin position="30"/>
        <end position="177"/>
    </location>
</feature>
<evidence type="ECO:0000313" key="2">
    <source>
        <dbReference type="EMBL" id="KAL3636454.1"/>
    </source>
</evidence>
<protein>
    <submittedName>
        <fullName evidence="2">Uncharacterized protein</fullName>
    </submittedName>
</protein>
<reference evidence="3" key="1">
    <citation type="journal article" date="2024" name="IScience">
        <title>Strigolactones Initiate the Formation of Haustorium-like Structures in Castilleja.</title>
        <authorList>
            <person name="Buerger M."/>
            <person name="Peterson D."/>
            <person name="Chory J."/>
        </authorList>
    </citation>
    <scope>NUCLEOTIDE SEQUENCE [LARGE SCALE GENOMIC DNA]</scope>
</reference>
<evidence type="ECO:0000256" key="1">
    <source>
        <dbReference type="SAM" id="SignalP"/>
    </source>
</evidence>
<evidence type="ECO:0000313" key="3">
    <source>
        <dbReference type="Proteomes" id="UP001632038"/>
    </source>
</evidence>
<dbReference type="Proteomes" id="UP001632038">
    <property type="component" value="Unassembled WGS sequence"/>
</dbReference>
<keyword evidence="3" id="KW-1185">Reference proteome</keyword>
<feature type="signal peptide" evidence="1">
    <location>
        <begin position="1"/>
        <end position="29"/>
    </location>
</feature>
<gene>
    <name evidence="2" type="ORF">CASFOL_021001</name>
</gene>
<organism evidence="2 3">
    <name type="scientific">Castilleja foliolosa</name>
    <dbReference type="NCBI Taxonomy" id="1961234"/>
    <lineage>
        <taxon>Eukaryota</taxon>
        <taxon>Viridiplantae</taxon>
        <taxon>Streptophyta</taxon>
        <taxon>Embryophyta</taxon>
        <taxon>Tracheophyta</taxon>
        <taxon>Spermatophyta</taxon>
        <taxon>Magnoliopsida</taxon>
        <taxon>eudicotyledons</taxon>
        <taxon>Gunneridae</taxon>
        <taxon>Pentapetalae</taxon>
        <taxon>asterids</taxon>
        <taxon>lamiids</taxon>
        <taxon>Lamiales</taxon>
        <taxon>Orobanchaceae</taxon>
        <taxon>Pedicularideae</taxon>
        <taxon>Castillejinae</taxon>
        <taxon>Castilleja</taxon>
    </lineage>
</organism>
<dbReference type="AlphaFoldDB" id="A0ABD3D5A6"/>
<comment type="caution">
    <text evidence="2">The sequence shown here is derived from an EMBL/GenBank/DDBJ whole genome shotgun (WGS) entry which is preliminary data.</text>
</comment>